<dbReference type="EMBL" id="FLRE01000129">
    <property type="protein sequence ID" value="SBT37626.1"/>
    <property type="molecule type" value="Genomic_DNA"/>
</dbReference>
<dbReference type="Proteomes" id="UP000078555">
    <property type="component" value="Unassembled WGS sequence"/>
</dbReference>
<evidence type="ECO:0000313" key="2">
    <source>
        <dbReference type="EMBL" id="SBT37626.1"/>
    </source>
</evidence>
<proteinExistence type="predicted"/>
<evidence type="ECO:0000313" key="3">
    <source>
        <dbReference type="Proteomes" id="UP000078550"/>
    </source>
</evidence>
<sequence length="105" mass="12673">MGVNNLTSKRINNRNNNYKNKTFNNVFYKGKYPDSGQRGYCVKNGTRKTSSYKRYKRRTGEQYSKENNRDDKQIYERYNRRINSSNLEDMNDTFYSSKHRINNDT</sequence>
<reference evidence="3 4" key="1">
    <citation type="submission" date="2016-05" db="EMBL/GenBank/DDBJ databases">
        <authorList>
            <person name="Naeem Raeece"/>
        </authorList>
    </citation>
    <scope>NUCLEOTIDE SEQUENCE [LARGE SCALE GENOMIC DNA]</scope>
</reference>
<dbReference type="Proteomes" id="UP000078550">
    <property type="component" value="Unassembled WGS sequence"/>
</dbReference>
<evidence type="ECO:0000313" key="4">
    <source>
        <dbReference type="Proteomes" id="UP000078555"/>
    </source>
</evidence>
<evidence type="ECO:0000313" key="1">
    <source>
        <dbReference type="EMBL" id="SBT36936.1"/>
    </source>
</evidence>
<name>A0A1A8YZQ2_PLAOA</name>
<dbReference type="EMBL" id="FLRD01000100">
    <property type="protein sequence ID" value="SBT36936.1"/>
    <property type="molecule type" value="Genomic_DNA"/>
</dbReference>
<protein>
    <submittedName>
        <fullName evidence="1">Uncharacterized protein</fullName>
    </submittedName>
</protein>
<gene>
    <name evidence="1" type="ORF">POVWA1_035070</name>
    <name evidence="2" type="ORF">POVWA2_034230</name>
</gene>
<accession>A0A1A8YZQ2</accession>
<organism evidence="1 4">
    <name type="scientific">Plasmodium ovale wallikeri</name>
    <dbReference type="NCBI Taxonomy" id="864142"/>
    <lineage>
        <taxon>Eukaryota</taxon>
        <taxon>Sar</taxon>
        <taxon>Alveolata</taxon>
        <taxon>Apicomplexa</taxon>
        <taxon>Aconoidasida</taxon>
        <taxon>Haemosporida</taxon>
        <taxon>Plasmodiidae</taxon>
        <taxon>Plasmodium</taxon>
        <taxon>Plasmodium (Plasmodium)</taxon>
    </lineage>
</organism>
<reference evidence="1" key="2">
    <citation type="submission" date="2016-05" db="EMBL/GenBank/DDBJ databases">
        <authorList>
            <person name="Lavstsen T."/>
            <person name="Jespersen J.S."/>
        </authorList>
    </citation>
    <scope>NUCLEOTIDE SEQUENCE [LARGE SCALE GENOMIC DNA]</scope>
</reference>
<dbReference type="AlphaFoldDB" id="A0A1A8YZQ2"/>
<keyword evidence="4" id="KW-1185">Reference proteome</keyword>